<keyword evidence="6 11" id="KW-1133">Transmembrane helix</keyword>
<keyword evidence="4" id="KW-0050">Antiport</keyword>
<protein>
    <submittedName>
        <fullName evidence="13">Cation:proton antiporter</fullName>
    </submittedName>
</protein>
<evidence type="ECO:0000256" key="11">
    <source>
        <dbReference type="SAM" id="Phobius"/>
    </source>
</evidence>
<feature type="transmembrane region" description="Helical" evidence="11">
    <location>
        <begin position="113"/>
        <end position="131"/>
    </location>
</feature>
<dbReference type="NCBIfam" id="TIGR00932">
    <property type="entry name" value="2a37"/>
    <property type="match status" value="1"/>
</dbReference>
<evidence type="ECO:0000256" key="9">
    <source>
        <dbReference type="ARBA" id="ARBA00023136"/>
    </source>
</evidence>
<feature type="transmembrane region" description="Helical" evidence="11">
    <location>
        <begin position="51"/>
        <end position="70"/>
    </location>
</feature>
<dbReference type="RefSeq" id="WP_142539204.1">
    <property type="nucleotide sequence ID" value="NZ_BMIE01000006.1"/>
</dbReference>
<feature type="transmembrane region" description="Helical" evidence="11">
    <location>
        <begin position="321"/>
        <end position="341"/>
    </location>
</feature>
<feature type="transmembrane region" description="Helical" evidence="11">
    <location>
        <begin position="82"/>
        <end position="101"/>
    </location>
</feature>
<dbReference type="OrthoDB" id="9793589at2"/>
<keyword evidence="14" id="KW-1185">Reference proteome</keyword>
<organism evidence="13 14">
    <name type="scientific">Psychrobacillus lasiicapitis</name>
    <dbReference type="NCBI Taxonomy" id="1636719"/>
    <lineage>
        <taxon>Bacteria</taxon>
        <taxon>Bacillati</taxon>
        <taxon>Bacillota</taxon>
        <taxon>Bacilli</taxon>
        <taxon>Bacillales</taxon>
        <taxon>Bacillaceae</taxon>
        <taxon>Psychrobacillus</taxon>
    </lineage>
</organism>
<feature type="transmembrane region" description="Helical" evidence="11">
    <location>
        <begin position="28"/>
        <end position="45"/>
    </location>
</feature>
<evidence type="ECO:0000256" key="10">
    <source>
        <dbReference type="ARBA" id="ARBA00023201"/>
    </source>
</evidence>
<evidence type="ECO:0000313" key="14">
    <source>
        <dbReference type="Proteomes" id="UP000317316"/>
    </source>
</evidence>
<proteinExistence type="inferred from homology"/>
<feature type="transmembrane region" description="Helical" evidence="11">
    <location>
        <begin position="286"/>
        <end position="309"/>
    </location>
</feature>
<feature type="domain" description="Cation/H+ exchanger transmembrane" evidence="12">
    <location>
        <begin position="13"/>
        <end position="370"/>
    </location>
</feature>
<gene>
    <name evidence="13" type="ORF">FG382_12400</name>
</gene>
<dbReference type="GO" id="GO:0008324">
    <property type="term" value="F:monoatomic cation transmembrane transporter activity"/>
    <property type="evidence" value="ECO:0007669"/>
    <property type="project" value="InterPro"/>
</dbReference>
<dbReference type="PANTHER" id="PTHR43562">
    <property type="entry name" value="NAPA-TYPE SODIUM/HYDROGEN ANTIPORTER"/>
    <property type="match status" value="1"/>
</dbReference>
<evidence type="ECO:0000256" key="5">
    <source>
        <dbReference type="ARBA" id="ARBA00022692"/>
    </source>
</evidence>
<dbReference type="Gene3D" id="1.20.1530.20">
    <property type="match status" value="1"/>
</dbReference>
<evidence type="ECO:0000256" key="8">
    <source>
        <dbReference type="ARBA" id="ARBA00023065"/>
    </source>
</evidence>
<evidence type="ECO:0000256" key="1">
    <source>
        <dbReference type="ARBA" id="ARBA00004141"/>
    </source>
</evidence>
<evidence type="ECO:0000256" key="6">
    <source>
        <dbReference type="ARBA" id="ARBA00022989"/>
    </source>
</evidence>
<evidence type="ECO:0000256" key="2">
    <source>
        <dbReference type="ARBA" id="ARBA00005551"/>
    </source>
</evidence>
<dbReference type="Proteomes" id="UP000317316">
    <property type="component" value="Unassembled WGS sequence"/>
</dbReference>
<dbReference type="InterPro" id="IPR038770">
    <property type="entry name" value="Na+/solute_symporter_sf"/>
</dbReference>
<evidence type="ECO:0000256" key="4">
    <source>
        <dbReference type="ARBA" id="ARBA00022449"/>
    </source>
</evidence>
<feature type="transmembrane region" description="Helical" evidence="11">
    <location>
        <begin position="143"/>
        <end position="168"/>
    </location>
</feature>
<dbReference type="EMBL" id="VDGH01000007">
    <property type="protein sequence ID" value="TQR12424.1"/>
    <property type="molecule type" value="Genomic_DNA"/>
</dbReference>
<dbReference type="InterPro" id="IPR006153">
    <property type="entry name" value="Cation/H_exchanger_TM"/>
</dbReference>
<evidence type="ECO:0000256" key="3">
    <source>
        <dbReference type="ARBA" id="ARBA00022448"/>
    </source>
</evidence>
<keyword evidence="9 11" id="KW-0472">Membrane</keyword>
<feature type="transmembrane region" description="Helical" evidence="11">
    <location>
        <begin position="174"/>
        <end position="196"/>
    </location>
</feature>
<keyword evidence="8" id="KW-0406">Ion transport</keyword>
<comment type="subcellular location">
    <subcellularLocation>
        <location evidence="1">Membrane</location>
        <topology evidence="1">Multi-pass membrane protein</topology>
    </subcellularLocation>
</comment>
<feature type="transmembrane region" description="Helical" evidence="11">
    <location>
        <begin position="262"/>
        <end position="280"/>
    </location>
</feature>
<reference evidence="13 14" key="1">
    <citation type="submission" date="2019-05" db="EMBL/GenBank/DDBJ databases">
        <title>Psychrobacillus vulpis sp. nov., a new species isolated from feces of a red fox that inhabits in The Tablas de Daimiel Natural Park, Albacete, Spain.</title>
        <authorList>
            <person name="Rodriguez M."/>
            <person name="Reina J.C."/>
            <person name="Bejar V."/>
            <person name="Llamas I."/>
        </authorList>
    </citation>
    <scope>NUCLEOTIDE SEQUENCE [LARGE SCALE GENOMIC DNA]</scope>
    <source>
        <strain evidence="13 14">NEAU-3TGS17</strain>
    </source>
</reference>
<evidence type="ECO:0000259" key="12">
    <source>
        <dbReference type="Pfam" id="PF00999"/>
    </source>
</evidence>
<sequence>MFILQIVIILLATKLAGQLSIRLGQPSVLGKIIVGIILGPALLGWVQDTEIVSIFSQIGVLLLMFLAGLETNLKDLNRNLKASVFVAIGGIIFPIIGGYAASQYYGLSIEESIFIGLLLSATSVSISVQTLRELGWLNSKEGSTLLGAAVLDDIIVVILIAIAMSFFVGSDVSIALLIGKKILFFILIILASKWFIPKFIQVFSKLKVTEATLSAGLIICFSFAYFAEYLGIAGIIGTFFAGIAIAQTKFKEEIEHKVEPIAYGIFVPFFFVSIGLAVSFEGIGNQVGLIIVFSVIAILSKFIGSGAGARLSGFNSRSSMGIGAGMISRGEVALILAAMGLESGLLPTEYYTAMIIVVIVTTLVTPPLLKIFFGNRD</sequence>
<dbReference type="GO" id="GO:0016020">
    <property type="term" value="C:membrane"/>
    <property type="evidence" value="ECO:0007669"/>
    <property type="project" value="UniProtKB-SubCell"/>
</dbReference>
<feature type="transmembrane region" description="Helical" evidence="11">
    <location>
        <begin position="353"/>
        <end position="373"/>
    </location>
</feature>
<comment type="caution">
    <text evidence="13">The sequence shown here is derived from an EMBL/GenBank/DDBJ whole genome shotgun (WGS) entry which is preliminary data.</text>
</comment>
<keyword evidence="3" id="KW-0813">Transport</keyword>
<dbReference type="GO" id="GO:1902600">
    <property type="term" value="P:proton transmembrane transport"/>
    <property type="evidence" value="ECO:0007669"/>
    <property type="project" value="InterPro"/>
</dbReference>
<dbReference type="AlphaFoldDB" id="A0A544T4R2"/>
<feature type="transmembrane region" description="Helical" evidence="11">
    <location>
        <begin position="232"/>
        <end position="250"/>
    </location>
</feature>
<evidence type="ECO:0000313" key="13">
    <source>
        <dbReference type="EMBL" id="TQR12424.1"/>
    </source>
</evidence>
<dbReference type="GO" id="GO:0015297">
    <property type="term" value="F:antiporter activity"/>
    <property type="evidence" value="ECO:0007669"/>
    <property type="project" value="UniProtKB-KW"/>
</dbReference>
<comment type="similarity">
    <text evidence="2">Belongs to the monovalent cation:proton antiporter 2 (CPA2) transporter (TC 2.A.37) family.</text>
</comment>
<dbReference type="GO" id="GO:0006814">
    <property type="term" value="P:sodium ion transport"/>
    <property type="evidence" value="ECO:0007669"/>
    <property type="project" value="UniProtKB-KW"/>
</dbReference>
<accession>A0A544T4R2</accession>
<keyword evidence="5 11" id="KW-0812">Transmembrane</keyword>
<keyword evidence="7" id="KW-0915">Sodium</keyword>
<evidence type="ECO:0000256" key="7">
    <source>
        <dbReference type="ARBA" id="ARBA00023053"/>
    </source>
</evidence>
<keyword evidence="10" id="KW-0739">Sodium transport</keyword>
<dbReference type="Pfam" id="PF00999">
    <property type="entry name" value="Na_H_Exchanger"/>
    <property type="match status" value="1"/>
</dbReference>
<name>A0A544T4R2_9BACI</name>
<dbReference type="PANTHER" id="PTHR43562:SF3">
    <property type="entry name" value="SODIUM ION_PROTON EXCHANGER (EUROFUNG)"/>
    <property type="match status" value="1"/>
</dbReference>
<dbReference type="InterPro" id="IPR004771">
    <property type="entry name" value="K/H_exchanger"/>
</dbReference>